<feature type="transmembrane region" description="Helical" evidence="1">
    <location>
        <begin position="281"/>
        <end position="303"/>
    </location>
</feature>
<organism evidence="2">
    <name type="scientific">uncultured Caudovirales phage</name>
    <dbReference type="NCBI Taxonomy" id="2100421"/>
    <lineage>
        <taxon>Viruses</taxon>
        <taxon>Duplodnaviria</taxon>
        <taxon>Heunggongvirae</taxon>
        <taxon>Uroviricota</taxon>
        <taxon>Caudoviricetes</taxon>
        <taxon>Peduoviridae</taxon>
        <taxon>Maltschvirus</taxon>
        <taxon>Maltschvirus maltsch</taxon>
    </lineage>
</organism>
<accession>A0A6J5M748</accession>
<feature type="transmembrane region" description="Helical" evidence="1">
    <location>
        <begin position="73"/>
        <end position="92"/>
    </location>
</feature>
<reference evidence="2" key="1">
    <citation type="submission" date="2020-04" db="EMBL/GenBank/DDBJ databases">
        <authorList>
            <person name="Chiriac C."/>
            <person name="Salcher M."/>
            <person name="Ghai R."/>
            <person name="Kavagutti S V."/>
        </authorList>
    </citation>
    <scope>NUCLEOTIDE SEQUENCE</scope>
</reference>
<keyword evidence="1" id="KW-0472">Membrane</keyword>
<evidence type="ECO:0000313" key="2">
    <source>
        <dbReference type="EMBL" id="CAB4140930.1"/>
    </source>
</evidence>
<keyword evidence="1" id="KW-1133">Transmembrane helix</keyword>
<dbReference type="EMBL" id="LR796383">
    <property type="protein sequence ID" value="CAB4140930.1"/>
    <property type="molecule type" value="Genomic_DNA"/>
</dbReference>
<feature type="transmembrane region" description="Helical" evidence="1">
    <location>
        <begin position="33"/>
        <end position="53"/>
    </location>
</feature>
<gene>
    <name evidence="2" type="ORF">UFOVP399_26</name>
</gene>
<evidence type="ECO:0000256" key="1">
    <source>
        <dbReference type="SAM" id="Phobius"/>
    </source>
</evidence>
<feature type="transmembrane region" description="Helical" evidence="1">
    <location>
        <begin position="104"/>
        <end position="123"/>
    </location>
</feature>
<sequence length="314" mass="33924">MTGMDNAARRASEANVKVPIRTQLYEWWDDQNTALRTIVTIGGGAVIATFICIEGNSSGQGWLRAMEGTAPAVALWIFGFACTLGYIVSHRIASEAIRDKQKWYLPVAAAFFTASLSLFGVVANQIERAQTRTVVSGDVGTARGDAIARVRSLQTRVNAFDEVTMQAILEADQRAYEAAKAEATGWGMSDLDPAGACNADLKPRQRQLCNEVNGPDGLLSSIAITTAALESHAISKEALAAAEGQLGGLKAERTSNFWRGMAEIVPGEDSDMEARTARTSAIGSLIMSIVILFSTAFMIDVVLEYRERRRERIA</sequence>
<name>A0A6J5M748_9CAUD</name>
<protein>
    <submittedName>
        <fullName evidence="2">Uncharacterized protein</fullName>
    </submittedName>
</protein>
<proteinExistence type="predicted"/>
<keyword evidence="1" id="KW-0812">Transmembrane</keyword>